<keyword evidence="5 10" id="KW-0862">Zinc</keyword>
<feature type="domain" description="C2H2-type" evidence="12">
    <location>
        <begin position="360"/>
        <end position="387"/>
    </location>
</feature>
<dbReference type="PROSITE" id="PS50157">
    <property type="entry name" value="ZINC_FINGER_C2H2_2"/>
    <property type="match status" value="5"/>
</dbReference>
<dbReference type="GO" id="GO:0000981">
    <property type="term" value="F:DNA-binding transcription factor activity, RNA polymerase II-specific"/>
    <property type="evidence" value="ECO:0007669"/>
    <property type="project" value="TreeGrafter"/>
</dbReference>
<dbReference type="PANTHER" id="PTHR24388">
    <property type="entry name" value="ZINC FINGER PROTEIN"/>
    <property type="match status" value="1"/>
</dbReference>
<feature type="domain" description="C2H2-type" evidence="12">
    <location>
        <begin position="331"/>
        <end position="360"/>
    </location>
</feature>
<organism evidence="14">
    <name type="scientific">Anopheles coluzzii</name>
    <name type="common">African malaria mosquito</name>
    <dbReference type="NCBI Taxonomy" id="1518534"/>
    <lineage>
        <taxon>Eukaryota</taxon>
        <taxon>Metazoa</taxon>
        <taxon>Ecdysozoa</taxon>
        <taxon>Arthropoda</taxon>
        <taxon>Hexapoda</taxon>
        <taxon>Insecta</taxon>
        <taxon>Pterygota</taxon>
        <taxon>Neoptera</taxon>
        <taxon>Endopterygota</taxon>
        <taxon>Diptera</taxon>
        <taxon>Nematocera</taxon>
        <taxon>Culicoidea</taxon>
        <taxon>Culicidae</taxon>
        <taxon>Anophelinae</taxon>
        <taxon>Anopheles</taxon>
    </lineage>
</organism>
<protein>
    <recommendedName>
        <fullName evidence="15">C2h2-type zn-finger protein</fullName>
    </recommendedName>
</protein>
<proteinExistence type="inferred from homology"/>
<dbReference type="Pfam" id="PF07776">
    <property type="entry name" value="zf-AD"/>
    <property type="match status" value="1"/>
</dbReference>
<dbReference type="VEuPathDB" id="VectorBase:ACON2_038759"/>
<dbReference type="Gene3D" id="3.30.160.60">
    <property type="entry name" value="Classic Zinc Finger"/>
    <property type="match status" value="4"/>
</dbReference>
<evidence type="ECO:0000259" key="12">
    <source>
        <dbReference type="PROSITE" id="PS50157"/>
    </source>
</evidence>
<evidence type="ECO:0000256" key="8">
    <source>
        <dbReference type="ARBA" id="ARBA00037948"/>
    </source>
</evidence>
<keyword evidence="7" id="KW-0539">Nucleus</keyword>
<keyword evidence="2 10" id="KW-0479">Metal-binding</keyword>
<evidence type="ECO:0000256" key="3">
    <source>
        <dbReference type="ARBA" id="ARBA00022737"/>
    </source>
</evidence>
<keyword evidence="6" id="KW-0238">DNA-binding</keyword>
<dbReference type="Pfam" id="PF00096">
    <property type="entry name" value="zf-C2H2"/>
    <property type="match status" value="4"/>
</dbReference>
<dbReference type="InterPro" id="IPR050527">
    <property type="entry name" value="Snail/Krueppel_Znf"/>
</dbReference>
<dbReference type="Gene3D" id="3.40.1800.20">
    <property type="match status" value="1"/>
</dbReference>
<feature type="domain" description="C2H2-type" evidence="12">
    <location>
        <begin position="273"/>
        <end position="301"/>
    </location>
</feature>
<dbReference type="SMART" id="SM00355">
    <property type="entry name" value="ZnF_C2H2"/>
    <property type="match status" value="6"/>
</dbReference>
<feature type="compositionally biased region" description="Acidic residues" evidence="11">
    <location>
        <begin position="176"/>
        <end position="192"/>
    </location>
</feature>
<dbReference type="Proteomes" id="UP000075882">
    <property type="component" value="Unassembled WGS sequence"/>
</dbReference>
<evidence type="ECO:0000256" key="6">
    <source>
        <dbReference type="ARBA" id="ARBA00023125"/>
    </source>
</evidence>
<evidence type="ECO:0000256" key="2">
    <source>
        <dbReference type="ARBA" id="ARBA00022723"/>
    </source>
</evidence>
<feature type="region of interest" description="Disordered" evidence="11">
    <location>
        <begin position="176"/>
        <end position="240"/>
    </location>
</feature>
<accession>A0A8W7PHK3</accession>
<keyword evidence="4 9" id="KW-0863">Zinc-finger</keyword>
<feature type="binding site" evidence="10">
    <location>
        <position position="51"/>
    </location>
    <ligand>
        <name>Zn(2+)</name>
        <dbReference type="ChEBI" id="CHEBI:29105"/>
    </ligand>
</feature>
<feature type="domain" description="C2H2-type" evidence="12">
    <location>
        <begin position="388"/>
        <end position="415"/>
    </location>
</feature>
<dbReference type="InterPro" id="IPR013087">
    <property type="entry name" value="Znf_C2H2_type"/>
</dbReference>
<feature type="binding site" evidence="10">
    <location>
        <position position="48"/>
    </location>
    <ligand>
        <name>Zn(2+)</name>
        <dbReference type="ChEBI" id="CHEBI:29105"/>
    </ligand>
</feature>
<dbReference type="PROSITE" id="PS00028">
    <property type="entry name" value="ZINC_FINGER_C2H2_1"/>
    <property type="match status" value="5"/>
</dbReference>
<evidence type="ECO:0000256" key="4">
    <source>
        <dbReference type="ARBA" id="ARBA00022771"/>
    </source>
</evidence>
<evidence type="ECO:0000256" key="5">
    <source>
        <dbReference type="ARBA" id="ARBA00022833"/>
    </source>
</evidence>
<comment type="subcellular location">
    <subcellularLocation>
        <location evidence="1">Nucleus</location>
    </subcellularLocation>
</comment>
<dbReference type="SMART" id="SM00868">
    <property type="entry name" value="zf-AD"/>
    <property type="match status" value="1"/>
</dbReference>
<evidence type="ECO:0000256" key="7">
    <source>
        <dbReference type="ARBA" id="ARBA00023242"/>
    </source>
</evidence>
<evidence type="ECO:0000256" key="9">
    <source>
        <dbReference type="PROSITE-ProRule" id="PRU00042"/>
    </source>
</evidence>
<comment type="similarity">
    <text evidence="8">Belongs to the snail C2H2-type zinc-finger protein family.</text>
</comment>
<dbReference type="SUPFAM" id="SSF57667">
    <property type="entry name" value="beta-beta-alpha zinc fingers"/>
    <property type="match status" value="3"/>
</dbReference>
<dbReference type="PANTHER" id="PTHR24388:SF54">
    <property type="entry name" value="PROTEIN ESCARGOT"/>
    <property type="match status" value="1"/>
</dbReference>
<evidence type="ECO:0008006" key="15">
    <source>
        <dbReference type="Google" id="ProtNLM"/>
    </source>
</evidence>
<feature type="compositionally biased region" description="Low complexity" evidence="11">
    <location>
        <begin position="198"/>
        <end position="212"/>
    </location>
</feature>
<feature type="compositionally biased region" description="Basic residues" evidence="11">
    <location>
        <begin position="216"/>
        <end position="233"/>
    </location>
</feature>
<dbReference type="GO" id="GO:0005634">
    <property type="term" value="C:nucleus"/>
    <property type="evidence" value="ECO:0007669"/>
    <property type="project" value="UniProtKB-SubCell"/>
</dbReference>
<evidence type="ECO:0000256" key="1">
    <source>
        <dbReference type="ARBA" id="ARBA00004123"/>
    </source>
</evidence>
<feature type="binding site" evidence="10">
    <location>
        <position position="95"/>
    </location>
    <ligand>
        <name>Zn(2+)</name>
        <dbReference type="ChEBI" id="CHEBI:29105"/>
    </ligand>
</feature>
<feature type="domain" description="C2H2-type" evidence="12">
    <location>
        <begin position="302"/>
        <end position="330"/>
    </location>
</feature>
<dbReference type="PROSITE" id="PS51915">
    <property type="entry name" value="ZAD"/>
    <property type="match status" value="1"/>
</dbReference>
<dbReference type="GO" id="GO:0000978">
    <property type="term" value="F:RNA polymerase II cis-regulatory region sequence-specific DNA binding"/>
    <property type="evidence" value="ECO:0007669"/>
    <property type="project" value="TreeGrafter"/>
</dbReference>
<evidence type="ECO:0000256" key="11">
    <source>
        <dbReference type="SAM" id="MobiDB-lite"/>
    </source>
</evidence>
<dbReference type="GO" id="GO:0008270">
    <property type="term" value="F:zinc ion binding"/>
    <property type="evidence" value="ECO:0007669"/>
    <property type="project" value="UniProtKB-UniRule"/>
</dbReference>
<dbReference type="AlphaFoldDB" id="A0A8W7PHK3"/>
<dbReference type="EnsemblMetazoa" id="ACOM031809-RA">
    <property type="protein sequence ID" value="ACOM031809-PA.1"/>
    <property type="gene ID" value="ACOM031809"/>
</dbReference>
<sequence length="441" mass="50326">LSNFAKECKLCFSPLLGSESNNNLADENKKVSPTHSYYAKMSCVDRICRLCLREELDNGPDSMVCLNEDGQIVNIIRETTTIEAIVDESVPYYLCSECNELLHKCYDFRERCIINDDIFRRKFSTAPEAEEPLFMPVDVIHPEAVEEESLKETAFNGAAEKPIIEECLLEMIEQNDDDMEGEEVQEEEEEETDGYKPSEAALSKLDSSSDSEPLTVRKKSTDRRKRNPTRTKKAAAAADKSNNKLPCAQCGKMIARNNINQHQLTHDPDRPKVFCSYCGKAFKDPRRMQLHINSNHTQEKKYPCDICGKVYLRPTSLKDHKRVKHSTVKRYDCSDCGMAFVSWAQRWHHFQEGAHHGETVPCTYCDWAFKFKGDLTLHIRKHTGEKPFKCDICGKAFNKSYNVVIHKKSHRNLPPPEQSTLLAAETAMLPQGEVKPEHTAI</sequence>
<evidence type="ECO:0000313" key="14">
    <source>
        <dbReference type="EnsemblMetazoa" id="ACOM031809-PA.1"/>
    </source>
</evidence>
<reference evidence="14" key="1">
    <citation type="submission" date="2022-08" db="UniProtKB">
        <authorList>
            <consortium name="EnsemblMetazoa"/>
        </authorList>
    </citation>
    <scope>IDENTIFICATION</scope>
</reference>
<evidence type="ECO:0000256" key="10">
    <source>
        <dbReference type="PROSITE-ProRule" id="PRU01263"/>
    </source>
</evidence>
<keyword evidence="3" id="KW-0677">Repeat</keyword>
<dbReference type="FunFam" id="3.30.160.60:FF:000029">
    <property type="entry name" value="GLI family zinc finger 4"/>
    <property type="match status" value="1"/>
</dbReference>
<name>A0A8W7PHK3_ANOCL</name>
<dbReference type="InterPro" id="IPR036236">
    <property type="entry name" value="Znf_C2H2_sf"/>
</dbReference>
<dbReference type="SUPFAM" id="SSF57716">
    <property type="entry name" value="Glucocorticoid receptor-like (DNA-binding domain)"/>
    <property type="match status" value="1"/>
</dbReference>
<feature type="binding site" evidence="10">
    <location>
        <position position="98"/>
    </location>
    <ligand>
        <name>Zn(2+)</name>
        <dbReference type="ChEBI" id="CHEBI:29105"/>
    </ligand>
</feature>
<dbReference type="InterPro" id="IPR012934">
    <property type="entry name" value="Znf_AD"/>
</dbReference>
<feature type="domain" description="ZAD" evidence="13">
    <location>
        <begin position="46"/>
        <end position="122"/>
    </location>
</feature>
<evidence type="ECO:0000259" key="13">
    <source>
        <dbReference type="PROSITE" id="PS51915"/>
    </source>
</evidence>